<keyword evidence="2" id="KW-1185">Reference proteome</keyword>
<dbReference type="AlphaFoldDB" id="A0A2A6BV44"/>
<evidence type="ECO:0000313" key="2">
    <source>
        <dbReference type="Proteomes" id="UP000005239"/>
    </source>
</evidence>
<evidence type="ECO:0000313" key="1">
    <source>
        <dbReference type="EnsemblMetazoa" id="PPA43365.1"/>
    </source>
</evidence>
<reference evidence="1" key="2">
    <citation type="submission" date="2022-06" db="UniProtKB">
        <authorList>
            <consortium name="EnsemblMetazoa"/>
        </authorList>
    </citation>
    <scope>IDENTIFICATION</scope>
    <source>
        <strain evidence="1">PS312</strain>
    </source>
</reference>
<protein>
    <submittedName>
        <fullName evidence="1">Uncharacterized protein</fullName>
    </submittedName>
</protein>
<name>A0A2A6BV44_PRIPA</name>
<organism evidence="1 2">
    <name type="scientific">Pristionchus pacificus</name>
    <name type="common">Parasitic nematode worm</name>
    <dbReference type="NCBI Taxonomy" id="54126"/>
    <lineage>
        <taxon>Eukaryota</taxon>
        <taxon>Metazoa</taxon>
        <taxon>Ecdysozoa</taxon>
        <taxon>Nematoda</taxon>
        <taxon>Chromadorea</taxon>
        <taxon>Rhabditida</taxon>
        <taxon>Rhabditina</taxon>
        <taxon>Diplogasteromorpha</taxon>
        <taxon>Diplogasteroidea</taxon>
        <taxon>Neodiplogasteridae</taxon>
        <taxon>Pristionchus</taxon>
    </lineage>
</organism>
<accession>A0A8R1Z5P0</accession>
<dbReference type="EnsemblMetazoa" id="PPA43365.1">
    <property type="protein sequence ID" value="PPA43365.1"/>
    <property type="gene ID" value="WBGene00281734"/>
</dbReference>
<proteinExistence type="predicted"/>
<reference evidence="2" key="1">
    <citation type="journal article" date="2008" name="Nat. Genet.">
        <title>The Pristionchus pacificus genome provides a unique perspective on nematode lifestyle and parasitism.</title>
        <authorList>
            <person name="Dieterich C."/>
            <person name="Clifton S.W."/>
            <person name="Schuster L.N."/>
            <person name="Chinwalla A."/>
            <person name="Delehaunty K."/>
            <person name="Dinkelacker I."/>
            <person name="Fulton L."/>
            <person name="Fulton R."/>
            <person name="Godfrey J."/>
            <person name="Minx P."/>
            <person name="Mitreva M."/>
            <person name="Roeseler W."/>
            <person name="Tian H."/>
            <person name="Witte H."/>
            <person name="Yang S.P."/>
            <person name="Wilson R.K."/>
            <person name="Sommer R.J."/>
        </authorList>
    </citation>
    <scope>NUCLEOTIDE SEQUENCE [LARGE SCALE GENOMIC DNA]</scope>
    <source>
        <strain evidence="2">PS312</strain>
    </source>
</reference>
<gene>
    <name evidence="1" type="primary">WBGene00281734</name>
</gene>
<accession>A0A2A6BV44</accession>
<sequence>MLLLLLLQGLPYLVGSAGTAFSTTPVSIRLPYLFEWSPSSIVCMWTSLNVMSTGGDEAASLHEWSTVLTRAQDGTRRGTPVPTRIAPPLPHPPPDLPLALPPLLHSQPCNLRYLFGSDSATSISSSSSSLISSFSSSSFSSSIDRLATGDRLKREYGTCSSGLPPPPPLPLPSLRLPPPLQSLHRRCWMSCRCCKFDVEMLRVPYPLFEK</sequence>
<dbReference type="Proteomes" id="UP000005239">
    <property type="component" value="Unassembled WGS sequence"/>
</dbReference>